<gene>
    <name evidence="1" type="ORF">RPERSI_LOCUS34580</name>
</gene>
<evidence type="ECO:0000313" key="1">
    <source>
        <dbReference type="EMBL" id="CAG8847326.1"/>
    </source>
</evidence>
<dbReference type="EMBL" id="CAJVQC010155401">
    <property type="protein sequence ID" value="CAG8847326.1"/>
    <property type="molecule type" value="Genomic_DNA"/>
</dbReference>
<accession>A0ACA9SUA4</accession>
<protein>
    <submittedName>
        <fullName evidence="1">32603_t:CDS:1</fullName>
    </submittedName>
</protein>
<organism evidence="1 2">
    <name type="scientific">Racocetra persica</name>
    <dbReference type="NCBI Taxonomy" id="160502"/>
    <lineage>
        <taxon>Eukaryota</taxon>
        <taxon>Fungi</taxon>
        <taxon>Fungi incertae sedis</taxon>
        <taxon>Mucoromycota</taxon>
        <taxon>Glomeromycotina</taxon>
        <taxon>Glomeromycetes</taxon>
        <taxon>Diversisporales</taxon>
        <taxon>Gigasporaceae</taxon>
        <taxon>Racocetra</taxon>
    </lineage>
</organism>
<dbReference type="Proteomes" id="UP000789920">
    <property type="component" value="Unassembled WGS sequence"/>
</dbReference>
<keyword evidence="2" id="KW-1185">Reference proteome</keyword>
<feature type="non-terminal residue" evidence="1">
    <location>
        <position position="46"/>
    </location>
</feature>
<reference evidence="1" key="1">
    <citation type="submission" date="2021-06" db="EMBL/GenBank/DDBJ databases">
        <authorList>
            <person name="Kallberg Y."/>
            <person name="Tangrot J."/>
            <person name="Rosling A."/>
        </authorList>
    </citation>
    <scope>NUCLEOTIDE SEQUENCE</scope>
    <source>
        <strain evidence="1">MA461A</strain>
    </source>
</reference>
<name>A0ACA9SUA4_9GLOM</name>
<evidence type="ECO:0000313" key="2">
    <source>
        <dbReference type="Proteomes" id="UP000789920"/>
    </source>
</evidence>
<proteinExistence type="predicted"/>
<feature type="non-terminal residue" evidence="1">
    <location>
        <position position="1"/>
    </location>
</feature>
<comment type="caution">
    <text evidence="1">The sequence shown here is derived from an EMBL/GenBank/DDBJ whole genome shotgun (WGS) entry which is preliminary data.</text>
</comment>
<sequence length="46" mass="4948">KHVGEKKLGTYLCHIVIATKIDISGCKITNQSGCKTTIQLLKSFGA</sequence>